<dbReference type="PANTHER" id="PTHR48097">
    <property type="entry name" value="L-THREONINE ALDOLASE-RELATED"/>
    <property type="match status" value="1"/>
</dbReference>
<evidence type="ECO:0000256" key="2">
    <source>
        <dbReference type="ARBA" id="ARBA00006966"/>
    </source>
</evidence>
<organism evidence="5">
    <name type="scientific">Lotus japonicus</name>
    <name type="common">Lotus corniculatus var. japonicus</name>
    <dbReference type="NCBI Taxonomy" id="34305"/>
    <lineage>
        <taxon>Eukaryota</taxon>
        <taxon>Viridiplantae</taxon>
        <taxon>Streptophyta</taxon>
        <taxon>Embryophyta</taxon>
        <taxon>Tracheophyta</taxon>
        <taxon>Spermatophyta</taxon>
        <taxon>Magnoliopsida</taxon>
        <taxon>eudicotyledons</taxon>
        <taxon>Gunneridae</taxon>
        <taxon>Pentapetalae</taxon>
        <taxon>rosids</taxon>
        <taxon>fabids</taxon>
        <taxon>Fabales</taxon>
        <taxon>Fabaceae</taxon>
        <taxon>Papilionoideae</taxon>
        <taxon>50 kb inversion clade</taxon>
        <taxon>NPAAA clade</taxon>
        <taxon>Hologalegina</taxon>
        <taxon>robinioid clade</taxon>
        <taxon>Loteae</taxon>
        <taxon>Lotus</taxon>
    </lineage>
</organism>
<comment type="similarity">
    <text evidence="2">Belongs to the threonine aldolase family.</text>
</comment>
<evidence type="ECO:0000256" key="1">
    <source>
        <dbReference type="ARBA" id="ARBA00001933"/>
    </source>
</evidence>
<feature type="domain" description="Aromatic amino acid beta-eliminating lyase/threonine aldolase" evidence="4">
    <location>
        <begin position="10"/>
        <end position="76"/>
    </location>
</feature>
<dbReference type="AlphaFoldDB" id="I3T0H4"/>
<dbReference type="GO" id="GO:0005829">
    <property type="term" value="C:cytosol"/>
    <property type="evidence" value="ECO:0007669"/>
    <property type="project" value="TreeGrafter"/>
</dbReference>
<proteinExistence type="evidence at transcript level"/>
<sequence>MPRLKHRRDKALGVPVDRLVQAADSVLARRLRKTLGGGMRQIGILCAAALVGLHENVGKLKSDHKNARTLADGLSEI</sequence>
<dbReference type="GO" id="GO:0006545">
    <property type="term" value="P:glycine biosynthetic process"/>
    <property type="evidence" value="ECO:0007669"/>
    <property type="project" value="TreeGrafter"/>
</dbReference>
<accession>I3T0H4</accession>
<dbReference type="PANTHER" id="PTHR48097:SF9">
    <property type="entry name" value="L-THREONINE ALDOLASE"/>
    <property type="match status" value="1"/>
</dbReference>
<reference evidence="5" key="1">
    <citation type="submission" date="2012-05" db="EMBL/GenBank/DDBJ databases">
        <authorList>
            <person name="Krishnakumar V."/>
            <person name="Cheung F."/>
            <person name="Xiao Y."/>
            <person name="Chan A."/>
            <person name="Moskal W.A."/>
            <person name="Town C.D."/>
        </authorList>
    </citation>
    <scope>NUCLEOTIDE SEQUENCE</scope>
</reference>
<dbReference type="InterPro" id="IPR015424">
    <property type="entry name" value="PyrdxlP-dep_Trfase"/>
</dbReference>
<dbReference type="SUPFAM" id="SSF53383">
    <property type="entry name" value="PLP-dependent transferases"/>
    <property type="match status" value="1"/>
</dbReference>
<evidence type="ECO:0000313" key="5">
    <source>
        <dbReference type="EMBL" id="AFK46016.1"/>
    </source>
</evidence>
<dbReference type="EMBL" id="BT146222">
    <property type="protein sequence ID" value="AFK46016.1"/>
    <property type="molecule type" value="mRNA"/>
</dbReference>
<dbReference type="Gene3D" id="3.40.640.10">
    <property type="entry name" value="Type I PLP-dependent aspartate aminotransferase-like (Major domain)"/>
    <property type="match status" value="1"/>
</dbReference>
<evidence type="ECO:0000256" key="3">
    <source>
        <dbReference type="ARBA" id="ARBA00022898"/>
    </source>
</evidence>
<keyword evidence="3" id="KW-0663">Pyridoxal phosphate</keyword>
<dbReference type="Pfam" id="PF01212">
    <property type="entry name" value="Beta_elim_lyase"/>
    <property type="match status" value="1"/>
</dbReference>
<dbReference type="GO" id="GO:0008732">
    <property type="term" value="F:L-allo-threonine aldolase activity"/>
    <property type="evidence" value="ECO:0007669"/>
    <property type="project" value="TreeGrafter"/>
</dbReference>
<dbReference type="InterPro" id="IPR001597">
    <property type="entry name" value="ArAA_b-elim_lyase/Thr_aldolase"/>
</dbReference>
<dbReference type="InterPro" id="IPR015421">
    <property type="entry name" value="PyrdxlP-dep_Trfase_major"/>
</dbReference>
<dbReference type="GO" id="GO:0006567">
    <property type="term" value="P:L-threonine catabolic process"/>
    <property type="evidence" value="ECO:0007669"/>
    <property type="project" value="TreeGrafter"/>
</dbReference>
<evidence type="ECO:0000259" key="4">
    <source>
        <dbReference type="Pfam" id="PF01212"/>
    </source>
</evidence>
<name>I3T0H4_LOTJA</name>
<comment type="cofactor">
    <cofactor evidence="1">
        <name>pyridoxal 5'-phosphate</name>
        <dbReference type="ChEBI" id="CHEBI:597326"/>
    </cofactor>
</comment>
<protein>
    <recommendedName>
        <fullName evidence="4">Aromatic amino acid beta-eliminating lyase/threonine aldolase domain-containing protein</fullName>
    </recommendedName>
</protein>